<evidence type="ECO:0000313" key="2">
    <source>
        <dbReference type="Proteomes" id="UP000035287"/>
    </source>
</evidence>
<dbReference type="Proteomes" id="UP000035287">
    <property type="component" value="Plasmid p1"/>
</dbReference>
<evidence type="ECO:0000313" key="1">
    <source>
        <dbReference type="EMBL" id="AKM12100.1"/>
    </source>
</evidence>
<accession>A0A0G3XKR5</accession>
<keyword evidence="1" id="KW-0614">Plasmid</keyword>
<dbReference type="RefSeq" id="WP_037485801.1">
    <property type="nucleotide sequence ID" value="NZ_CP011771.1"/>
</dbReference>
<keyword evidence="2" id="KW-1185">Reference proteome</keyword>
<sequence length="218" mass="24190">MNYDLDFRYRRALQPDALATIATATQAVVDAMQDARNAGIDPARDPATILLARHVGRIALGHAPDETFAEDLPLRRQCLAKIDELKSKPALVALARRGIGYDPEAKRAFHREARSALRVAARHLGLEPDQYDLRSNFAGPAVSGEITLHGDEIYVQVSIPCIRPGREVMFRRCKGRQDYLGDRNHFCDIAVLAAPQSFRALVVRETGLSINPRQQALV</sequence>
<dbReference type="AlphaFoldDB" id="A0A0G3XKR5"/>
<dbReference type="PATRIC" id="fig|1348774.3.peg.3873"/>
<gene>
    <name evidence="1" type="ORF">AB433_18380</name>
</gene>
<dbReference type="OrthoDB" id="6894039at2"/>
<dbReference type="KEGG" id="cna:AB433_18380"/>
<proteinExistence type="predicted"/>
<dbReference type="EMBL" id="CP011771">
    <property type="protein sequence ID" value="AKM12100.1"/>
    <property type="molecule type" value="Genomic_DNA"/>
</dbReference>
<name>A0A0G3XKR5_9SPHN</name>
<protein>
    <submittedName>
        <fullName evidence="1">Uncharacterized protein</fullName>
    </submittedName>
</protein>
<geneLocation type="plasmid" evidence="1 2">
    <name>p1</name>
</geneLocation>
<organism evidence="1 2">
    <name type="scientific">Croceicoccus naphthovorans</name>
    <dbReference type="NCBI Taxonomy" id="1348774"/>
    <lineage>
        <taxon>Bacteria</taxon>
        <taxon>Pseudomonadati</taxon>
        <taxon>Pseudomonadota</taxon>
        <taxon>Alphaproteobacteria</taxon>
        <taxon>Sphingomonadales</taxon>
        <taxon>Erythrobacteraceae</taxon>
        <taxon>Croceicoccus</taxon>
    </lineage>
</organism>
<reference evidence="1 2" key="1">
    <citation type="submission" date="2015-06" db="EMBL/GenBank/DDBJ databases">
        <authorList>
            <person name="Zeng Y."/>
            <person name="Huang Y."/>
        </authorList>
    </citation>
    <scope>NUCLEOTIDE SEQUENCE [LARGE SCALE GENOMIC DNA]</scope>
    <source>
        <strain evidence="1 2">PQ-2</strain>
        <plasmid evidence="2">Plasmid p1</plasmid>
    </source>
</reference>